<dbReference type="PANTHER" id="PTHR33446:SF2">
    <property type="entry name" value="PROTEIN TONB"/>
    <property type="match status" value="1"/>
</dbReference>
<dbReference type="AlphaFoldDB" id="A0A916XQ64"/>
<dbReference type="Proteomes" id="UP000637423">
    <property type="component" value="Unassembled WGS sequence"/>
</dbReference>
<evidence type="ECO:0000256" key="10">
    <source>
        <dbReference type="SAM" id="SignalP"/>
    </source>
</evidence>
<comment type="subcellular location">
    <subcellularLocation>
        <location evidence="1">Cell inner membrane</location>
        <topology evidence="1">Single-pass membrane protein</topology>
        <orientation evidence="1">Periplasmic side</orientation>
    </subcellularLocation>
</comment>
<keyword evidence="4" id="KW-1003">Cell membrane</keyword>
<keyword evidence="3" id="KW-0813">Transport</keyword>
<dbReference type="PROSITE" id="PS52015">
    <property type="entry name" value="TONB_CTD"/>
    <property type="match status" value="1"/>
</dbReference>
<comment type="caution">
    <text evidence="12">The sequence shown here is derived from an EMBL/GenBank/DDBJ whole genome shotgun (WGS) entry which is preliminary data.</text>
</comment>
<accession>A0A916XQ64</accession>
<evidence type="ECO:0000256" key="1">
    <source>
        <dbReference type="ARBA" id="ARBA00004383"/>
    </source>
</evidence>
<proteinExistence type="inferred from homology"/>
<dbReference type="InterPro" id="IPR006260">
    <property type="entry name" value="TonB/TolA_C"/>
</dbReference>
<evidence type="ECO:0000313" key="13">
    <source>
        <dbReference type="Proteomes" id="UP000637423"/>
    </source>
</evidence>
<comment type="similarity">
    <text evidence="2">Belongs to the TonB family.</text>
</comment>
<keyword evidence="13" id="KW-1185">Reference proteome</keyword>
<dbReference type="InterPro" id="IPR051045">
    <property type="entry name" value="TonB-dependent_transducer"/>
</dbReference>
<reference evidence="12" key="1">
    <citation type="journal article" date="2014" name="Int. J. Syst. Evol. Microbiol.">
        <title>Complete genome sequence of Corynebacterium casei LMG S-19264T (=DSM 44701T), isolated from a smear-ripened cheese.</title>
        <authorList>
            <consortium name="US DOE Joint Genome Institute (JGI-PGF)"/>
            <person name="Walter F."/>
            <person name="Albersmeier A."/>
            <person name="Kalinowski J."/>
            <person name="Ruckert C."/>
        </authorList>
    </citation>
    <scope>NUCLEOTIDE SEQUENCE</scope>
    <source>
        <strain evidence="12">CGMCC 1.10998</strain>
    </source>
</reference>
<dbReference type="InterPro" id="IPR037682">
    <property type="entry name" value="TonB_C"/>
</dbReference>
<evidence type="ECO:0000256" key="5">
    <source>
        <dbReference type="ARBA" id="ARBA00022519"/>
    </source>
</evidence>
<feature type="chain" id="PRO_5036919401" description="TonB C-terminal domain-containing protein" evidence="10">
    <location>
        <begin position="26"/>
        <end position="117"/>
    </location>
</feature>
<evidence type="ECO:0000256" key="3">
    <source>
        <dbReference type="ARBA" id="ARBA00022448"/>
    </source>
</evidence>
<keyword evidence="8" id="KW-1133">Transmembrane helix</keyword>
<dbReference type="SUPFAM" id="SSF74653">
    <property type="entry name" value="TolA/TonB C-terminal domain"/>
    <property type="match status" value="1"/>
</dbReference>
<feature type="signal peptide" evidence="10">
    <location>
        <begin position="1"/>
        <end position="25"/>
    </location>
</feature>
<gene>
    <name evidence="12" type="ORF">GCM10011396_47170</name>
</gene>
<evidence type="ECO:0000256" key="4">
    <source>
        <dbReference type="ARBA" id="ARBA00022475"/>
    </source>
</evidence>
<organism evidence="12 13">
    <name type="scientific">Undibacterium terreum</name>
    <dbReference type="NCBI Taxonomy" id="1224302"/>
    <lineage>
        <taxon>Bacteria</taxon>
        <taxon>Pseudomonadati</taxon>
        <taxon>Pseudomonadota</taxon>
        <taxon>Betaproteobacteria</taxon>
        <taxon>Burkholderiales</taxon>
        <taxon>Oxalobacteraceae</taxon>
        <taxon>Undibacterium</taxon>
    </lineage>
</organism>
<keyword evidence="5" id="KW-0997">Cell inner membrane</keyword>
<protein>
    <recommendedName>
        <fullName evidence="11">TonB C-terminal domain-containing protein</fullName>
    </recommendedName>
</protein>
<keyword evidence="9" id="KW-0472">Membrane</keyword>
<evidence type="ECO:0000256" key="8">
    <source>
        <dbReference type="ARBA" id="ARBA00022989"/>
    </source>
</evidence>
<evidence type="ECO:0000256" key="7">
    <source>
        <dbReference type="ARBA" id="ARBA00022927"/>
    </source>
</evidence>
<keyword evidence="10" id="KW-0732">Signal</keyword>
<evidence type="ECO:0000259" key="11">
    <source>
        <dbReference type="PROSITE" id="PS52015"/>
    </source>
</evidence>
<dbReference type="PANTHER" id="PTHR33446">
    <property type="entry name" value="PROTEIN TONB-RELATED"/>
    <property type="match status" value="1"/>
</dbReference>
<dbReference type="GO" id="GO:0015031">
    <property type="term" value="P:protein transport"/>
    <property type="evidence" value="ECO:0007669"/>
    <property type="project" value="UniProtKB-KW"/>
</dbReference>
<sequence length="117" mass="12265">MNARFSTLSTLVSAVLLTAAASALAAETAPVLDPKSCDQPKYPKAALMNEETGTVGMGFLVGVDGKVVDSKVEKSSGSKSLDKAALGAFSQCKFKPGAKDGKPDQVWAKIDFVWKLE</sequence>
<evidence type="ECO:0000256" key="9">
    <source>
        <dbReference type="ARBA" id="ARBA00023136"/>
    </source>
</evidence>
<evidence type="ECO:0000313" key="12">
    <source>
        <dbReference type="EMBL" id="GGC94369.1"/>
    </source>
</evidence>
<dbReference type="GO" id="GO:0055085">
    <property type="term" value="P:transmembrane transport"/>
    <property type="evidence" value="ECO:0007669"/>
    <property type="project" value="InterPro"/>
</dbReference>
<dbReference type="EMBL" id="BMED01000006">
    <property type="protein sequence ID" value="GGC94369.1"/>
    <property type="molecule type" value="Genomic_DNA"/>
</dbReference>
<keyword evidence="7" id="KW-0653">Protein transport</keyword>
<dbReference type="GO" id="GO:0005886">
    <property type="term" value="C:plasma membrane"/>
    <property type="evidence" value="ECO:0007669"/>
    <property type="project" value="UniProtKB-SubCell"/>
</dbReference>
<keyword evidence="6" id="KW-0812">Transmembrane</keyword>
<evidence type="ECO:0000256" key="2">
    <source>
        <dbReference type="ARBA" id="ARBA00006555"/>
    </source>
</evidence>
<feature type="domain" description="TonB C-terminal" evidence="11">
    <location>
        <begin position="27"/>
        <end position="117"/>
    </location>
</feature>
<dbReference type="NCBIfam" id="TIGR01352">
    <property type="entry name" value="tonB_Cterm"/>
    <property type="match status" value="1"/>
</dbReference>
<evidence type="ECO:0000256" key="6">
    <source>
        <dbReference type="ARBA" id="ARBA00022692"/>
    </source>
</evidence>
<dbReference type="Gene3D" id="3.30.1150.10">
    <property type="match status" value="1"/>
</dbReference>
<dbReference type="Pfam" id="PF03544">
    <property type="entry name" value="TonB_C"/>
    <property type="match status" value="1"/>
</dbReference>
<name>A0A916XQ64_9BURK</name>
<reference evidence="12" key="2">
    <citation type="submission" date="2020-09" db="EMBL/GenBank/DDBJ databases">
        <authorList>
            <person name="Sun Q."/>
            <person name="Zhou Y."/>
        </authorList>
    </citation>
    <scope>NUCLEOTIDE SEQUENCE</scope>
    <source>
        <strain evidence="12">CGMCC 1.10998</strain>
    </source>
</reference>